<dbReference type="InterPro" id="IPR000305">
    <property type="entry name" value="GIY-YIG_endonuc"/>
</dbReference>
<dbReference type="Gene3D" id="3.40.1440.10">
    <property type="entry name" value="GIY-YIG endonuclease"/>
    <property type="match status" value="1"/>
</dbReference>
<dbReference type="Pfam" id="PF01541">
    <property type="entry name" value="GIY-YIG"/>
    <property type="match status" value="1"/>
</dbReference>
<dbReference type="STRING" id="1293439.WH87_02675"/>
<proteinExistence type="inferred from homology"/>
<comment type="caution">
    <text evidence="3">The sequence shown here is derived from an EMBL/GenBank/DDBJ whole genome shotgun (WGS) entry which is preliminary data.</text>
</comment>
<dbReference type="PROSITE" id="PS50164">
    <property type="entry name" value="GIY_YIG"/>
    <property type="match status" value="1"/>
</dbReference>
<sequence>MKQFCVYILTNKHRNVVYTGVTSNLVGRTYTHRNDLLDGFSRRYKVHDLVWYEHYETAESAITREKQIKKWRRAWKDELVAAMNPDWRDLYEDVAKHWY</sequence>
<dbReference type="SUPFAM" id="SSF82771">
    <property type="entry name" value="GIY-YIG endonuclease"/>
    <property type="match status" value="1"/>
</dbReference>
<evidence type="ECO:0000313" key="3">
    <source>
        <dbReference type="EMBL" id="KKC41062.1"/>
    </source>
</evidence>
<reference evidence="3 4" key="1">
    <citation type="submission" date="2015-03" db="EMBL/GenBank/DDBJ databases">
        <authorList>
            <person name="Lepp D."/>
            <person name="Hassan Y.I."/>
            <person name="Li X.-Z."/>
            <person name="Zhou T."/>
        </authorList>
    </citation>
    <scope>NUCLEOTIDE SEQUENCE [LARGE SCALE GENOMIC DNA]</scope>
    <source>
        <strain evidence="3 4">E84</strain>
    </source>
</reference>
<feature type="domain" description="GIY-YIG" evidence="2">
    <location>
        <begin position="2"/>
        <end position="78"/>
    </location>
</feature>
<dbReference type="CDD" id="cd10448">
    <property type="entry name" value="GIY-YIG_unchar_3"/>
    <property type="match status" value="1"/>
</dbReference>
<evidence type="ECO:0000313" key="4">
    <source>
        <dbReference type="Proteomes" id="UP000033411"/>
    </source>
</evidence>
<protein>
    <recommendedName>
        <fullName evidence="2">GIY-YIG domain-containing protein</fullName>
    </recommendedName>
</protein>
<dbReference type="Proteomes" id="UP000033411">
    <property type="component" value="Unassembled WGS sequence"/>
</dbReference>
<evidence type="ECO:0000256" key="1">
    <source>
        <dbReference type="ARBA" id="ARBA00007435"/>
    </source>
</evidence>
<dbReference type="RefSeq" id="WP_046139937.1">
    <property type="nucleotide sequence ID" value="NZ_LANJ01000004.1"/>
</dbReference>
<dbReference type="InterPro" id="IPR050190">
    <property type="entry name" value="UPF0213_domain"/>
</dbReference>
<dbReference type="InterPro" id="IPR035901">
    <property type="entry name" value="GIY-YIG_endonuc_sf"/>
</dbReference>
<dbReference type="PANTHER" id="PTHR34477:SF5">
    <property type="entry name" value="BSL5627 PROTEIN"/>
    <property type="match status" value="1"/>
</dbReference>
<dbReference type="EMBL" id="LANJ01000004">
    <property type="protein sequence ID" value="KKC41062.1"/>
    <property type="molecule type" value="Genomic_DNA"/>
</dbReference>
<accession>A0A0F5QJA4</accession>
<dbReference type="PANTHER" id="PTHR34477">
    <property type="entry name" value="UPF0213 PROTEIN YHBQ"/>
    <property type="match status" value="1"/>
</dbReference>
<keyword evidence="4" id="KW-1185">Reference proteome</keyword>
<evidence type="ECO:0000259" key="2">
    <source>
        <dbReference type="PROSITE" id="PS50164"/>
    </source>
</evidence>
<organism evidence="3 4">
    <name type="scientific">Devosia epidermidihirudinis</name>
    <dbReference type="NCBI Taxonomy" id="1293439"/>
    <lineage>
        <taxon>Bacteria</taxon>
        <taxon>Pseudomonadati</taxon>
        <taxon>Pseudomonadota</taxon>
        <taxon>Alphaproteobacteria</taxon>
        <taxon>Hyphomicrobiales</taxon>
        <taxon>Devosiaceae</taxon>
        <taxon>Devosia</taxon>
    </lineage>
</organism>
<dbReference type="OrthoDB" id="287318at2"/>
<dbReference type="PATRIC" id="fig|1293439.3.peg.2902"/>
<dbReference type="AlphaFoldDB" id="A0A0F5QJA4"/>
<name>A0A0F5QJA4_9HYPH</name>
<gene>
    <name evidence="3" type="ORF">WH87_02675</name>
</gene>
<comment type="similarity">
    <text evidence="1">Belongs to the UPF0213 family.</text>
</comment>